<dbReference type="SUPFAM" id="SSF52172">
    <property type="entry name" value="CheY-like"/>
    <property type="match status" value="1"/>
</dbReference>
<dbReference type="SMART" id="SM00448">
    <property type="entry name" value="REC"/>
    <property type="match status" value="1"/>
</dbReference>
<comment type="caution">
    <text evidence="4">The sequence shown here is derived from an EMBL/GenBank/DDBJ whole genome shotgun (WGS) entry which is preliminary data.</text>
</comment>
<keyword evidence="1" id="KW-0597">Phosphoprotein</keyword>
<dbReference type="AlphaFoldDB" id="A0A5C5UWT6"/>
<name>A0A5C5UWT6_9BACT</name>
<dbReference type="InterPro" id="IPR011006">
    <property type="entry name" value="CheY-like_superfamily"/>
</dbReference>
<dbReference type="Gene3D" id="3.40.50.2300">
    <property type="match status" value="1"/>
</dbReference>
<dbReference type="CDD" id="cd00588">
    <property type="entry name" value="CheW_like"/>
    <property type="match status" value="1"/>
</dbReference>
<keyword evidence="5" id="KW-1185">Reference proteome</keyword>
<dbReference type="InterPro" id="IPR036061">
    <property type="entry name" value="CheW-like_dom_sf"/>
</dbReference>
<dbReference type="Pfam" id="PF00072">
    <property type="entry name" value="Response_reg"/>
    <property type="match status" value="1"/>
</dbReference>
<feature type="modified residue" description="4-aspartylphosphate" evidence="1">
    <location>
        <position position="243"/>
    </location>
</feature>
<gene>
    <name evidence="4" type="primary">cheV_2</name>
    <name evidence="4" type="ORF">Enr8_43260</name>
</gene>
<dbReference type="RefSeq" id="WP_146435555.1">
    <property type="nucleotide sequence ID" value="NZ_SJPF01000005.1"/>
</dbReference>
<evidence type="ECO:0000256" key="1">
    <source>
        <dbReference type="PROSITE-ProRule" id="PRU00169"/>
    </source>
</evidence>
<dbReference type="InterPro" id="IPR001789">
    <property type="entry name" value="Sig_transdc_resp-reg_receiver"/>
</dbReference>
<dbReference type="GO" id="GO:0006935">
    <property type="term" value="P:chemotaxis"/>
    <property type="evidence" value="ECO:0007669"/>
    <property type="project" value="InterPro"/>
</dbReference>
<evidence type="ECO:0000313" key="4">
    <source>
        <dbReference type="EMBL" id="TWT30801.1"/>
    </source>
</evidence>
<proteinExistence type="predicted"/>
<dbReference type="PROSITE" id="PS50851">
    <property type="entry name" value="CHEW"/>
    <property type="match status" value="1"/>
</dbReference>
<sequence>MATATSNAKETGILLEAGTNEAEILVFQVGEQYFGVNVAKVKEVLEIGEVTAIPHGHPSIEGLAQIRNEVVTLVNLAHYLYGDEEFPEVAGKDYMLLLEFNSQQLAFRVQRIQRIYRVSWKATKPLPEAPGMTAPITSVILLDGRLIQILDFETIGNKIGHIDQSSSVEDHQVERIEAADCPIVFAEDSRMISEMISDSLEAAGFTNVRGFTDGEDALRYLQSLSAEHDASTIRSAVSVVVTDVEMPRMDGFSLAKQIRSNDQLAQLPIVIFSSLVSRDNEKKGKQVGVTCQVAKPRYEELVNRIREAAGII</sequence>
<dbReference type="GO" id="GO:0000160">
    <property type="term" value="P:phosphorelay signal transduction system"/>
    <property type="evidence" value="ECO:0007669"/>
    <property type="project" value="InterPro"/>
</dbReference>
<dbReference type="SMART" id="SM00260">
    <property type="entry name" value="CheW"/>
    <property type="match status" value="1"/>
</dbReference>
<evidence type="ECO:0000259" key="3">
    <source>
        <dbReference type="PROSITE" id="PS50851"/>
    </source>
</evidence>
<dbReference type="PANTHER" id="PTHR47233:SF3">
    <property type="entry name" value="CHEMOTAXIS PROTEIN CHEV"/>
    <property type="match status" value="1"/>
</dbReference>
<dbReference type="Gene3D" id="2.40.50.180">
    <property type="entry name" value="CheA-289, Domain 4"/>
    <property type="match status" value="1"/>
</dbReference>
<dbReference type="PANTHER" id="PTHR47233">
    <property type="entry name" value="CHEMOTAXIS PROTEIN CHEV"/>
    <property type="match status" value="1"/>
</dbReference>
<protein>
    <submittedName>
        <fullName evidence="4">Chemotaxis protein CheV</fullName>
    </submittedName>
</protein>
<evidence type="ECO:0000259" key="2">
    <source>
        <dbReference type="PROSITE" id="PS50110"/>
    </source>
</evidence>
<dbReference type="SUPFAM" id="SSF50341">
    <property type="entry name" value="CheW-like"/>
    <property type="match status" value="1"/>
</dbReference>
<dbReference type="PROSITE" id="PS50110">
    <property type="entry name" value="RESPONSE_REGULATORY"/>
    <property type="match status" value="1"/>
</dbReference>
<dbReference type="InterPro" id="IPR002545">
    <property type="entry name" value="CheW-lke_dom"/>
</dbReference>
<dbReference type="Pfam" id="PF01584">
    <property type="entry name" value="CheW"/>
    <property type="match status" value="1"/>
</dbReference>
<dbReference type="Proteomes" id="UP000318878">
    <property type="component" value="Unassembled WGS sequence"/>
</dbReference>
<accession>A0A5C5UWT6</accession>
<evidence type="ECO:0000313" key="5">
    <source>
        <dbReference type="Proteomes" id="UP000318878"/>
    </source>
</evidence>
<feature type="domain" description="Response regulatory" evidence="2">
    <location>
        <begin position="182"/>
        <end position="310"/>
    </location>
</feature>
<organism evidence="4 5">
    <name type="scientific">Blastopirellula retiformator</name>
    <dbReference type="NCBI Taxonomy" id="2527970"/>
    <lineage>
        <taxon>Bacteria</taxon>
        <taxon>Pseudomonadati</taxon>
        <taxon>Planctomycetota</taxon>
        <taxon>Planctomycetia</taxon>
        <taxon>Pirellulales</taxon>
        <taxon>Pirellulaceae</taxon>
        <taxon>Blastopirellula</taxon>
    </lineage>
</organism>
<dbReference type="Gene3D" id="2.30.30.40">
    <property type="entry name" value="SH3 Domains"/>
    <property type="match status" value="1"/>
</dbReference>
<reference evidence="4 5" key="1">
    <citation type="submission" date="2019-02" db="EMBL/GenBank/DDBJ databases">
        <title>Deep-cultivation of Planctomycetes and their phenomic and genomic characterization uncovers novel biology.</title>
        <authorList>
            <person name="Wiegand S."/>
            <person name="Jogler M."/>
            <person name="Boedeker C."/>
            <person name="Pinto D."/>
            <person name="Vollmers J."/>
            <person name="Rivas-Marin E."/>
            <person name="Kohn T."/>
            <person name="Peeters S.H."/>
            <person name="Heuer A."/>
            <person name="Rast P."/>
            <person name="Oberbeckmann S."/>
            <person name="Bunk B."/>
            <person name="Jeske O."/>
            <person name="Meyerdierks A."/>
            <person name="Storesund J.E."/>
            <person name="Kallscheuer N."/>
            <person name="Luecker S."/>
            <person name="Lage O.M."/>
            <person name="Pohl T."/>
            <person name="Merkel B.J."/>
            <person name="Hornburger P."/>
            <person name="Mueller R.-W."/>
            <person name="Bruemmer F."/>
            <person name="Labrenz M."/>
            <person name="Spormann A.M."/>
            <person name="Op Den Camp H."/>
            <person name="Overmann J."/>
            <person name="Amann R."/>
            <person name="Jetten M.S.M."/>
            <person name="Mascher T."/>
            <person name="Medema M.H."/>
            <person name="Devos D.P."/>
            <person name="Kaster A.-K."/>
            <person name="Ovreas L."/>
            <person name="Rohde M."/>
            <person name="Galperin M.Y."/>
            <person name="Jogler C."/>
        </authorList>
    </citation>
    <scope>NUCLEOTIDE SEQUENCE [LARGE SCALE GENOMIC DNA]</scope>
    <source>
        <strain evidence="4 5">Enr8</strain>
    </source>
</reference>
<dbReference type="InterPro" id="IPR024181">
    <property type="entry name" value="Chemotax_regulator_CheV"/>
</dbReference>
<dbReference type="PIRSF" id="PIRSF002867">
    <property type="entry name" value="CheV"/>
    <property type="match status" value="1"/>
</dbReference>
<dbReference type="OrthoDB" id="9806105at2"/>
<feature type="domain" description="CheW-like" evidence="3">
    <location>
        <begin position="21"/>
        <end position="161"/>
    </location>
</feature>
<dbReference type="EMBL" id="SJPF01000005">
    <property type="protein sequence ID" value="TWT30801.1"/>
    <property type="molecule type" value="Genomic_DNA"/>
</dbReference>